<evidence type="ECO:0000256" key="9">
    <source>
        <dbReference type="ARBA" id="ARBA00023065"/>
    </source>
</evidence>
<dbReference type="GO" id="GO:0045259">
    <property type="term" value="C:proton-transporting ATP synthase complex"/>
    <property type="evidence" value="ECO:0007669"/>
    <property type="project" value="UniProtKB-KW"/>
</dbReference>
<dbReference type="NCBIfam" id="TIGR01144">
    <property type="entry name" value="ATP_synt_b"/>
    <property type="match status" value="1"/>
</dbReference>
<dbReference type="PANTHER" id="PTHR33445">
    <property type="entry name" value="ATP SYNTHASE SUBUNIT B', CHLOROPLASTIC"/>
    <property type="match status" value="1"/>
</dbReference>
<keyword evidence="8 13" id="KW-1133">Transmembrane helix</keyword>
<comment type="similarity">
    <text evidence="3">Belongs to the ATPase B chain family.</text>
</comment>
<dbReference type="AlphaFoldDB" id="A0A6J5YJT5"/>
<evidence type="ECO:0000256" key="5">
    <source>
        <dbReference type="ARBA" id="ARBA00022547"/>
    </source>
</evidence>
<evidence type="ECO:0000313" key="14">
    <source>
        <dbReference type="EMBL" id="CAB4323822.1"/>
    </source>
</evidence>
<evidence type="ECO:0000256" key="7">
    <source>
        <dbReference type="ARBA" id="ARBA00022781"/>
    </source>
</evidence>
<evidence type="ECO:0000256" key="11">
    <source>
        <dbReference type="ARBA" id="ARBA00023310"/>
    </source>
</evidence>
<evidence type="ECO:0000256" key="1">
    <source>
        <dbReference type="ARBA" id="ARBA00004167"/>
    </source>
</evidence>
<keyword evidence="4" id="KW-0813">Transport</keyword>
<keyword evidence="9" id="KW-0406">Ion transport</keyword>
<dbReference type="CDD" id="cd06503">
    <property type="entry name" value="ATP-synt_Fo_b"/>
    <property type="match status" value="1"/>
</dbReference>
<sequence length="186" mass="19606">MLASILATAEAVSTEITQVAETKNPILPTVNEMFWAAVFFLLLWALMKFVLLPPITKVMNARDEKVRSDLQAAEAAESARVSKLAEYEAGLAGARAEAGALLEAARSEGDAERRTKIAAAEADAASFKAEASTAVADAKARARTELTASITDIAVGAAEAVVQKPIDRAAQTALVEDYVNRSGSQN</sequence>
<evidence type="ECO:0000256" key="12">
    <source>
        <dbReference type="ARBA" id="ARBA00025198"/>
    </source>
</evidence>
<evidence type="ECO:0000256" key="2">
    <source>
        <dbReference type="ARBA" id="ARBA00004308"/>
    </source>
</evidence>
<dbReference type="HAMAP" id="MF_01398">
    <property type="entry name" value="ATP_synth_b_bprime"/>
    <property type="match status" value="1"/>
</dbReference>
<dbReference type="Pfam" id="PF00430">
    <property type="entry name" value="ATP-synt_B"/>
    <property type="match status" value="1"/>
</dbReference>
<evidence type="ECO:0000256" key="6">
    <source>
        <dbReference type="ARBA" id="ARBA00022692"/>
    </source>
</evidence>
<evidence type="ECO:0000256" key="10">
    <source>
        <dbReference type="ARBA" id="ARBA00023136"/>
    </source>
</evidence>
<dbReference type="InterPro" id="IPR002146">
    <property type="entry name" value="ATP_synth_b/b'su_bac/chlpt"/>
</dbReference>
<protein>
    <submittedName>
        <fullName evidence="14">Unannotated protein</fullName>
    </submittedName>
</protein>
<keyword evidence="6 13" id="KW-0812">Transmembrane</keyword>
<comment type="subcellular location">
    <subcellularLocation>
        <location evidence="2">Endomembrane system</location>
    </subcellularLocation>
    <subcellularLocation>
        <location evidence="1">Membrane</location>
        <topology evidence="1">Single-pass membrane protein</topology>
    </subcellularLocation>
</comment>
<accession>A0A6J5YJT5</accession>
<evidence type="ECO:0000256" key="4">
    <source>
        <dbReference type="ARBA" id="ARBA00022448"/>
    </source>
</evidence>
<evidence type="ECO:0000256" key="3">
    <source>
        <dbReference type="ARBA" id="ARBA00005513"/>
    </source>
</evidence>
<dbReference type="EMBL" id="CAEMXZ010000075">
    <property type="protein sequence ID" value="CAB4323822.1"/>
    <property type="molecule type" value="Genomic_DNA"/>
</dbReference>
<organism evidence="14">
    <name type="scientific">freshwater metagenome</name>
    <dbReference type="NCBI Taxonomy" id="449393"/>
    <lineage>
        <taxon>unclassified sequences</taxon>
        <taxon>metagenomes</taxon>
        <taxon>ecological metagenomes</taxon>
    </lineage>
</organism>
<name>A0A6J5YJT5_9ZZZZ</name>
<feature type="transmembrane region" description="Helical" evidence="13">
    <location>
        <begin position="33"/>
        <end position="52"/>
    </location>
</feature>
<evidence type="ECO:0000256" key="13">
    <source>
        <dbReference type="SAM" id="Phobius"/>
    </source>
</evidence>
<keyword evidence="7" id="KW-0375">Hydrogen ion transport</keyword>
<comment type="function">
    <text evidence="12">F(1)F(0) ATP synthase produces ATP from ADP in the presence of a proton or sodium gradient. F-type ATPases consist of two structural domains, F(1) containing the extramembraneous catalytic core and F(0) containing the membrane proton channel, linked together by a central stalk and a peripheral stalk. During catalysis, ATP synthesis in the catalytic domain of F(1) is coupled via a rotary mechanism of the central stalk subunits to proton translocation.</text>
</comment>
<evidence type="ECO:0000256" key="8">
    <source>
        <dbReference type="ARBA" id="ARBA00022989"/>
    </source>
</evidence>
<dbReference type="PANTHER" id="PTHR33445:SF2">
    <property type="entry name" value="ATP SYNTHASE SUBUNIT B', CHLOROPLASTIC"/>
    <property type="match status" value="1"/>
</dbReference>
<keyword evidence="10 13" id="KW-0472">Membrane</keyword>
<dbReference type="InterPro" id="IPR005864">
    <property type="entry name" value="ATP_synth_F0_bsu_bac"/>
</dbReference>
<dbReference type="InterPro" id="IPR050059">
    <property type="entry name" value="ATP_synthase_B_chain"/>
</dbReference>
<keyword evidence="11" id="KW-0066">ATP synthesis</keyword>
<dbReference type="GO" id="GO:0046961">
    <property type="term" value="F:proton-transporting ATPase activity, rotational mechanism"/>
    <property type="evidence" value="ECO:0007669"/>
    <property type="project" value="TreeGrafter"/>
</dbReference>
<dbReference type="GO" id="GO:0015986">
    <property type="term" value="P:proton motive force-driven ATP synthesis"/>
    <property type="evidence" value="ECO:0007669"/>
    <property type="project" value="InterPro"/>
</dbReference>
<gene>
    <name evidence="14" type="ORF">UFOPK1392_01582</name>
</gene>
<proteinExistence type="inferred from homology"/>
<reference evidence="14" key="1">
    <citation type="submission" date="2020-05" db="EMBL/GenBank/DDBJ databases">
        <authorList>
            <person name="Chiriac C."/>
            <person name="Salcher M."/>
            <person name="Ghai R."/>
            <person name="Kavagutti S V."/>
        </authorList>
    </citation>
    <scope>NUCLEOTIDE SEQUENCE</scope>
</reference>
<keyword evidence="5" id="KW-0138">CF(0)</keyword>
<dbReference type="GO" id="GO:0012505">
    <property type="term" value="C:endomembrane system"/>
    <property type="evidence" value="ECO:0007669"/>
    <property type="project" value="UniProtKB-SubCell"/>
</dbReference>